<dbReference type="Gene3D" id="3.40.50.1580">
    <property type="entry name" value="Nucleoside phosphorylase domain"/>
    <property type="match status" value="1"/>
</dbReference>
<accession>A0A2P8EUB8</accession>
<evidence type="ECO:0000313" key="9">
    <source>
        <dbReference type="Proteomes" id="UP000242133"/>
    </source>
</evidence>
<evidence type="ECO:0000259" key="7">
    <source>
        <dbReference type="Pfam" id="PF01048"/>
    </source>
</evidence>
<dbReference type="EMBL" id="PYGI01000014">
    <property type="protein sequence ID" value="PSL13070.1"/>
    <property type="molecule type" value="Genomic_DNA"/>
</dbReference>
<protein>
    <recommendedName>
        <fullName evidence="6">5'-methylthioadenosine/S-adenosylhomocysteine nucleosidase</fullName>
        <shortName evidence="6">MTA/SAH nucleosidase</shortName>
        <shortName evidence="6">MTAN</shortName>
        <ecNumber evidence="6">3.2.2.9</ecNumber>
    </recommendedName>
    <alternativeName>
        <fullName evidence="6">5'-deoxyadenosine nucleosidase</fullName>
        <shortName evidence="6">DOA nucleosidase</shortName>
        <shortName evidence="6">dAdo nucleosidase</shortName>
    </alternativeName>
    <alternativeName>
        <fullName evidence="6">5'-methylthioadenosine nucleosidase</fullName>
        <shortName evidence="6">MTA nucleosidase</shortName>
    </alternativeName>
    <alternativeName>
        <fullName evidence="6">S-adenosylhomocysteine nucleosidase</fullName>
        <shortName evidence="6">AdoHcy nucleosidase</shortName>
        <shortName evidence="6">SAH nucleosidase</shortName>
        <shortName evidence="6">SRH nucleosidase</shortName>
    </alternativeName>
</protein>
<dbReference type="NCBIfam" id="NF004079">
    <property type="entry name" value="PRK05584.1"/>
    <property type="match status" value="1"/>
</dbReference>
<keyword evidence="9" id="KW-1185">Reference proteome</keyword>
<dbReference type="Pfam" id="PF01048">
    <property type="entry name" value="PNP_UDP_1"/>
    <property type="match status" value="1"/>
</dbReference>
<evidence type="ECO:0000256" key="3">
    <source>
        <dbReference type="ARBA" id="ARBA00022801"/>
    </source>
</evidence>
<dbReference type="OrthoDB" id="9792278at2"/>
<proteinExistence type="inferred from homology"/>
<dbReference type="CDD" id="cd09008">
    <property type="entry name" value="MTAN"/>
    <property type="match status" value="1"/>
</dbReference>
<comment type="similarity">
    <text evidence="6">Belongs to the PNP/UDP phosphorylase family. MtnN subfamily.</text>
</comment>
<evidence type="ECO:0000256" key="6">
    <source>
        <dbReference type="HAMAP-Rule" id="MF_01684"/>
    </source>
</evidence>
<evidence type="ECO:0000313" key="8">
    <source>
        <dbReference type="EMBL" id="PSL13070.1"/>
    </source>
</evidence>
<dbReference type="RefSeq" id="WP_106592123.1">
    <property type="nucleotide sequence ID" value="NZ_PYGI01000014.1"/>
</dbReference>
<dbReference type="EC" id="3.2.2.9" evidence="6"/>
<gene>
    <name evidence="6" type="primary">mtnN</name>
    <name evidence="8" type="ORF">CLV44_11466</name>
</gene>
<dbReference type="UniPathway" id="UPA00904">
    <property type="reaction ID" value="UER00871"/>
</dbReference>
<feature type="binding site" evidence="6">
    <location>
        <position position="170"/>
    </location>
    <ligand>
        <name>substrate</name>
    </ligand>
</feature>
<sequence length="257" mass="27626">MTKKSSFSEQLQDLDRPPRIAVIGAMDQEIELLKNSLGALRAQNLSGFEFYLGTLHGVEIILLKSGIGKVNAAIGTTLLLQTFTPDCVINTGSAGGFDSALNVGDVVISDEVRHHDVDVTVFGYEPGQVPGLPPAFTADPLLARMAEECIAQLPHTNTVRGLIATGDSFMSCPERVARTRVLFPAMQAVEMEAAAIAQTCHQFKTPFIVIRALSDIAGKESNLSFEQFLETAAEHSAQMVMAIVKRIADASPEALDK</sequence>
<dbReference type="SUPFAM" id="SSF53167">
    <property type="entry name" value="Purine and uridine phosphorylases"/>
    <property type="match status" value="1"/>
</dbReference>
<dbReference type="InterPro" id="IPR000845">
    <property type="entry name" value="Nucleoside_phosphorylase_d"/>
</dbReference>
<dbReference type="FunFam" id="3.40.50.1580:FF:000001">
    <property type="entry name" value="MTA/SAH nucleosidase family protein"/>
    <property type="match status" value="1"/>
</dbReference>
<reference evidence="8 9" key="1">
    <citation type="submission" date="2018-03" db="EMBL/GenBank/DDBJ databases">
        <title>Genomic Encyclopedia of Archaeal and Bacterial Type Strains, Phase II (KMG-II): from individual species to whole genera.</title>
        <authorList>
            <person name="Goeker M."/>
        </authorList>
    </citation>
    <scope>NUCLEOTIDE SEQUENCE [LARGE SCALE GENOMIC DNA]</scope>
    <source>
        <strain evidence="8 9">DSM 17586</strain>
    </source>
</reference>
<comment type="catalytic activity">
    <reaction evidence="5">
        <text>5'-deoxyadenosine + H2O = 5-deoxy-D-ribose + adenine</text>
        <dbReference type="Rhea" id="RHEA:29859"/>
        <dbReference type="ChEBI" id="CHEBI:15377"/>
        <dbReference type="ChEBI" id="CHEBI:16708"/>
        <dbReference type="ChEBI" id="CHEBI:17319"/>
        <dbReference type="ChEBI" id="CHEBI:149540"/>
        <dbReference type="EC" id="3.2.2.9"/>
    </reaction>
    <physiologicalReaction direction="left-to-right" evidence="5">
        <dbReference type="Rhea" id="RHEA:29860"/>
    </physiologicalReaction>
</comment>
<evidence type="ECO:0000256" key="2">
    <source>
        <dbReference type="ARBA" id="ARBA00022605"/>
    </source>
</evidence>
<keyword evidence="4 6" id="KW-0486">Methionine biosynthesis</keyword>
<feature type="active site" description="Proton acceptor" evidence="6">
    <location>
        <position position="29"/>
    </location>
</feature>
<dbReference type="GO" id="GO:0019284">
    <property type="term" value="P:L-methionine salvage from S-adenosylmethionine"/>
    <property type="evidence" value="ECO:0007669"/>
    <property type="project" value="TreeGrafter"/>
</dbReference>
<dbReference type="PANTHER" id="PTHR46832:SF1">
    <property type="entry name" value="5'-METHYLTHIOADENOSINE_S-ADENOSYLHOMOCYSTEINE NUCLEOSIDASE"/>
    <property type="match status" value="1"/>
</dbReference>
<feature type="binding site" evidence="6">
    <location>
        <position position="95"/>
    </location>
    <ligand>
        <name>substrate</name>
    </ligand>
</feature>
<comment type="catalytic activity">
    <reaction evidence="6">
        <text>S-methyl-5'-thioadenosine + H2O = 5-(methylsulfanyl)-D-ribose + adenine</text>
        <dbReference type="Rhea" id="RHEA:13617"/>
        <dbReference type="ChEBI" id="CHEBI:15377"/>
        <dbReference type="ChEBI" id="CHEBI:16708"/>
        <dbReference type="ChEBI" id="CHEBI:17509"/>
        <dbReference type="ChEBI" id="CHEBI:78440"/>
        <dbReference type="EC" id="3.2.2.9"/>
    </reaction>
</comment>
<evidence type="ECO:0000256" key="1">
    <source>
        <dbReference type="ARBA" id="ARBA00004945"/>
    </source>
</evidence>
<evidence type="ECO:0000256" key="4">
    <source>
        <dbReference type="ARBA" id="ARBA00023167"/>
    </source>
</evidence>
<dbReference type="GO" id="GO:0005829">
    <property type="term" value="C:cytosol"/>
    <property type="evidence" value="ECO:0007669"/>
    <property type="project" value="TreeGrafter"/>
</dbReference>
<organism evidence="8 9">
    <name type="scientific">Marinobacterium halophilum</name>
    <dbReference type="NCBI Taxonomy" id="267374"/>
    <lineage>
        <taxon>Bacteria</taxon>
        <taxon>Pseudomonadati</taxon>
        <taxon>Pseudomonadota</taxon>
        <taxon>Gammaproteobacteria</taxon>
        <taxon>Oceanospirillales</taxon>
        <taxon>Oceanospirillaceae</taxon>
        <taxon>Marinobacterium</taxon>
    </lineage>
</organism>
<keyword evidence="3 6" id="KW-0378">Hydrolase</keyword>
<dbReference type="AlphaFoldDB" id="A0A2P8EUB8"/>
<dbReference type="Proteomes" id="UP000242133">
    <property type="component" value="Unassembled WGS sequence"/>
</dbReference>
<comment type="catalytic activity">
    <reaction evidence="6">
        <text>S-adenosyl-L-homocysteine + H2O = S-(5-deoxy-D-ribos-5-yl)-L-homocysteine + adenine</text>
        <dbReference type="Rhea" id="RHEA:17805"/>
        <dbReference type="ChEBI" id="CHEBI:15377"/>
        <dbReference type="ChEBI" id="CHEBI:16708"/>
        <dbReference type="ChEBI" id="CHEBI:57856"/>
        <dbReference type="ChEBI" id="CHEBI:58195"/>
        <dbReference type="EC" id="3.2.2.9"/>
    </reaction>
</comment>
<dbReference type="HAMAP" id="MF_01684">
    <property type="entry name" value="Salvage_MtnN"/>
    <property type="match status" value="1"/>
</dbReference>
<dbReference type="GO" id="GO:0019509">
    <property type="term" value="P:L-methionine salvage from methylthioadenosine"/>
    <property type="evidence" value="ECO:0007669"/>
    <property type="project" value="UniProtKB-UniRule"/>
</dbReference>
<dbReference type="InterPro" id="IPR010049">
    <property type="entry name" value="MTA_SAH_Nsdase"/>
</dbReference>
<feature type="binding site" evidence="6">
    <location>
        <begin position="191"/>
        <end position="192"/>
    </location>
    <ligand>
        <name>substrate</name>
    </ligand>
</feature>
<evidence type="ECO:0000256" key="5">
    <source>
        <dbReference type="ARBA" id="ARBA00050313"/>
    </source>
</evidence>
<comment type="caution">
    <text evidence="8">The sequence shown here is derived from an EMBL/GenBank/DDBJ whole genome shotgun (WGS) entry which is preliminary data.</text>
</comment>
<dbReference type="GO" id="GO:0009164">
    <property type="term" value="P:nucleoside catabolic process"/>
    <property type="evidence" value="ECO:0007669"/>
    <property type="project" value="InterPro"/>
</dbReference>
<dbReference type="InterPro" id="IPR035994">
    <property type="entry name" value="Nucleoside_phosphorylase_sf"/>
</dbReference>
<feature type="active site" description="Proton donor" evidence="6">
    <location>
        <position position="215"/>
    </location>
</feature>
<name>A0A2P8EUB8_9GAMM</name>
<dbReference type="NCBIfam" id="TIGR01704">
    <property type="entry name" value="MTA_SAH-Nsdase"/>
    <property type="match status" value="1"/>
</dbReference>
<feature type="domain" description="Nucleoside phosphorylase" evidence="7">
    <location>
        <begin position="19"/>
        <end position="245"/>
    </location>
</feature>
<dbReference type="GO" id="GO:0008930">
    <property type="term" value="F:methylthioadenosine nucleosidase activity"/>
    <property type="evidence" value="ECO:0007669"/>
    <property type="project" value="UniProtKB-UniRule"/>
</dbReference>
<comment type="pathway">
    <text evidence="1 6">Amino-acid biosynthesis; L-methionine biosynthesis via salvage pathway; S-methyl-5-thio-alpha-D-ribose 1-phosphate from S-methyl-5'-thioadenosine (hydrolase route): step 1/2.</text>
</comment>
<comment type="function">
    <text evidence="6">Catalyzes the irreversible cleavage of the glycosidic bond in both 5'-methylthioadenosine (MTA) and S-adenosylhomocysteine (SAH/AdoHcy) to adenine and the corresponding thioribose, 5'-methylthioribose and S-ribosylhomocysteine, respectively. Also cleaves 5'-deoxyadenosine, a toxic by-product of radical S-adenosylmethionine (SAM) enzymes, into 5-deoxyribose and adenine.</text>
</comment>
<dbReference type="PANTHER" id="PTHR46832">
    <property type="entry name" value="5'-METHYLTHIOADENOSINE/S-ADENOSYLHOMOCYSTEINE NUCLEOSIDASE"/>
    <property type="match status" value="1"/>
</dbReference>
<keyword evidence="2 6" id="KW-0028">Amino-acid biosynthesis</keyword>
<dbReference type="GO" id="GO:0008782">
    <property type="term" value="F:adenosylhomocysteine nucleosidase activity"/>
    <property type="evidence" value="ECO:0007669"/>
    <property type="project" value="UniProtKB-UniRule"/>
</dbReference>